<keyword evidence="2" id="KW-0808">Transferase</keyword>
<dbReference type="EC" id="2.3.1.-" evidence="2"/>
<keyword evidence="3" id="KW-1185">Reference proteome</keyword>
<dbReference type="RefSeq" id="WP_381178844.1">
    <property type="nucleotide sequence ID" value="NZ_JBHSFK010000021.1"/>
</dbReference>
<sequence>MMLDRLYAAGGYRWRNGEGPVVRTAHRLFDVMAARRPVWVESPSGDGMVQLAYAGLPEGVHLTLPFLEHRRAPAAGAVRTSVRRRWGSLLAAPTAEHTDLAVTGYDIHHARHLPQARSLTLPFRLALTVPLGDKADVLGRVSRKDRQQFVRQRQCRTWTLEVATREADFAYFYDHMHAPTMQVRHGESTRSERRAIAHTEIFRKGVLFFLSHSGEPVAGALCRLEPTTGILTLRLVGVADGNPAHYRGGTYTALFIHVLEWAAHQGMASVDLGGCEPFISKGTFQFKRKLHPVVTMPGNHFRHKRLRVTVLRDTEPVRRFLIDNPMIALDDRGGFVAVYFHDGRRPPRADLPWRTAGIAQAQHVDLDSFLHSGPRRPSAPFP</sequence>
<dbReference type="InterPro" id="IPR016181">
    <property type="entry name" value="Acyl_CoA_acyltransferase"/>
</dbReference>
<gene>
    <name evidence="2" type="ORF">ACFPIH_29270</name>
</gene>
<organism evidence="2 3">
    <name type="scientific">Streptomyces vulcanius</name>
    <dbReference type="NCBI Taxonomy" id="1441876"/>
    <lineage>
        <taxon>Bacteria</taxon>
        <taxon>Bacillati</taxon>
        <taxon>Actinomycetota</taxon>
        <taxon>Actinomycetes</taxon>
        <taxon>Kitasatosporales</taxon>
        <taxon>Streptomycetaceae</taxon>
        <taxon>Streptomyces</taxon>
    </lineage>
</organism>
<dbReference type="Proteomes" id="UP001595839">
    <property type="component" value="Unassembled WGS sequence"/>
</dbReference>
<comment type="caution">
    <text evidence="2">The sequence shown here is derived from an EMBL/GenBank/DDBJ whole genome shotgun (WGS) entry which is preliminary data.</text>
</comment>
<feature type="domain" description="BioF2-like acetyltransferase" evidence="1">
    <location>
        <begin position="145"/>
        <end position="288"/>
    </location>
</feature>
<keyword evidence="2" id="KW-0012">Acyltransferase</keyword>
<dbReference type="InterPro" id="IPR038740">
    <property type="entry name" value="BioF2-like_GNAT_dom"/>
</dbReference>
<dbReference type="EMBL" id="JBHSFK010000021">
    <property type="protein sequence ID" value="MFC4503562.1"/>
    <property type="molecule type" value="Genomic_DNA"/>
</dbReference>
<dbReference type="Pfam" id="PF13480">
    <property type="entry name" value="Acetyltransf_6"/>
    <property type="match status" value="1"/>
</dbReference>
<dbReference type="Gene3D" id="3.40.630.30">
    <property type="match status" value="1"/>
</dbReference>
<protein>
    <submittedName>
        <fullName evidence="2">GNAT family N-acetyltransferase</fullName>
        <ecNumber evidence="2">2.3.1.-</ecNumber>
    </submittedName>
</protein>
<reference evidence="3" key="1">
    <citation type="journal article" date="2019" name="Int. J. Syst. Evol. Microbiol.">
        <title>The Global Catalogue of Microorganisms (GCM) 10K type strain sequencing project: providing services to taxonomists for standard genome sequencing and annotation.</title>
        <authorList>
            <consortium name="The Broad Institute Genomics Platform"/>
            <consortium name="The Broad Institute Genome Sequencing Center for Infectious Disease"/>
            <person name="Wu L."/>
            <person name="Ma J."/>
        </authorList>
    </citation>
    <scope>NUCLEOTIDE SEQUENCE [LARGE SCALE GENOMIC DNA]</scope>
    <source>
        <strain evidence="3">CGMCC 4.7177</strain>
    </source>
</reference>
<dbReference type="SUPFAM" id="SSF55729">
    <property type="entry name" value="Acyl-CoA N-acyltransferases (Nat)"/>
    <property type="match status" value="1"/>
</dbReference>
<accession>A0ABV9AXF6</accession>
<evidence type="ECO:0000313" key="2">
    <source>
        <dbReference type="EMBL" id="MFC4503562.1"/>
    </source>
</evidence>
<dbReference type="GO" id="GO:0016746">
    <property type="term" value="F:acyltransferase activity"/>
    <property type="evidence" value="ECO:0007669"/>
    <property type="project" value="UniProtKB-KW"/>
</dbReference>
<evidence type="ECO:0000313" key="3">
    <source>
        <dbReference type="Proteomes" id="UP001595839"/>
    </source>
</evidence>
<name>A0ABV9AXF6_9ACTN</name>
<evidence type="ECO:0000259" key="1">
    <source>
        <dbReference type="Pfam" id="PF13480"/>
    </source>
</evidence>
<proteinExistence type="predicted"/>